<name>A0A7J7MV53_9MAGN</name>
<evidence type="ECO:0000313" key="1">
    <source>
        <dbReference type="EMBL" id="KAF6158773.1"/>
    </source>
</evidence>
<keyword evidence="2" id="KW-1185">Reference proteome</keyword>
<organism evidence="1 2">
    <name type="scientific">Kingdonia uniflora</name>
    <dbReference type="NCBI Taxonomy" id="39325"/>
    <lineage>
        <taxon>Eukaryota</taxon>
        <taxon>Viridiplantae</taxon>
        <taxon>Streptophyta</taxon>
        <taxon>Embryophyta</taxon>
        <taxon>Tracheophyta</taxon>
        <taxon>Spermatophyta</taxon>
        <taxon>Magnoliopsida</taxon>
        <taxon>Ranunculales</taxon>
        <taxon>Circaeasteraceae</taxon>
        <taxon>Kingdonia</taxon>
    </lineage>
</organism>
<accession>A0A7J7MV53</accession>
<dbReference type="Proteomes" id="UP000541444">
    <property type="component" value="Unassembled WGS sequence"/>
</dbReference>
<proteinExistence type="predicted"/>
<reference evidence="1 2" key="1">
    <citation type="journal article" date="2020" name="IScience">
        <title>Genome Sequencing of the Endangered Kingdonia uniflora (Circaeasteraceae, Ranunculales) Reveals Potential Mechanisms of Evolutionary Specialization.</title>
        <authorList>
            <person name="Sun Y."/>
            <person name="Deng T."/>
            <person name="Zhang A."/>
            <person name="Moore M.J."/>
            <person name="Landis J.B."/>
            <person name="Lin N."/>
            <person name="Zhang H."/>
            <person name="Zhang X."/>
            <person name="Huang J."/>
            <person name="Zhang X."/>
            <person name="Sun H."/>
            <person name="Wang H."/>
        </authorList>
    </citation>
    <scope>NUCLEOTIDE SEQUENCE [LARGE SCALE GENOMIC DNA]</scope>
    <source>
        <strain evidence="1">TB1705</strain>
        <tissue evidence="1">Leaf</tissue>
    </source>
</reference>
<gene>
    <name evidence="1" type="ORF">GIB67_040287</name>
</gene>
<dbReference type="AlphaFoldDB" id="A0A7J7MV53"/>
<dbReference type="EMBL" id="JACGCM010001219">
    <property type="protein sequence ID" value="KAF6158773.1"/>
    <property type="molecule type" value="Genomic_DNA"/>
</dbReference>
<comment type="caution">
    <text evidence="1">The sequence shown here is derived from an EMBL/GenBank/DDBJ whole genome shotgun (WGS) entry which is preliminary data.</text>
</comment>
<protein>
    <submittedName>
        <fullName evidence="1">Uncharacterized protein</fullName>
    </submittedName>
</protein>
<sequence>MRITSCENRIEFLNHSYILDYNRCRCRLSYRLWLPARITSRENRIEFLGDDWRDNRRCNRLCIKIKII</sequence>
<evidence type="ECO:0000313" key="2">
    <source>
        <dbReference type="Proteomes" id="UP000541444"/>
    </source>
</evidence>